<evidence type="ECO:0000313" key="11">
    <source>
        <dbReference type="EMBL" id="KKW28948.1"/>
    </source>
</evidence>
<sequence>MLNASEIRTKYLEFFKRQGHAVIASASLVPENDPTTLFTGSGMQPMVPYLLGEKHPLGTRITDSQKCFRSQDIEEVGDNRHTTFFEMLGNWSLGDYFKAEQIPWMFEFLTKEIGLDPSRLYVTVFRGNADVPRDEEAIALWQTCFASAGIDAQAIDDAETNGMQGGRIFSYPEKKNWWSRAGVPSNMPVGEPGGPDTEMFWDFGAQMGLHEASQWKDEPCHVNCDCGRFMEIGNNVFMQYVKTEQGFELLPQQNVDFGGGLERMAAASINNPDIFFVSLFDGARAAMEKASGKTYAANADETYAFRVVLDHIRAATFLIGDNVLPSNKDQGYFVRRLIRRAVRFARKLGVANALVREVSAAFIDSYATAYPNLGEKREAILSAIEMEEGKFAKTVEQGLRELKKTLERTGTFTGTDAFNLYQTYGFPLELTTEELQRSHGMTVDEAQFREDFKKHQDLSRAGSEQKFAGGLADHSEDTTKLHTATHLLHQALRMVLGNHVEQRGSNITAERLRFDFSHGEKMTPEQIKQVEDIVNEQIAKDLPVHHELLTVDEAKARGAIGLFEDKYAQIDGGKIKVYFVGDFSKEICGGPHVEHTGQLGGINIQKEEASSAGIRRIKAVLGKNE</sequence>
<dbReference type="Gene3D" id="3.30.54.20">
    <property type="match status" value="1"/>
</dbReference>
<dbReference type="PATRIC" id="fig|1618989.3.peg.744"/>
<dbReference type="InterPro" id="IPR018162">
    <property type="entry name" value="Ala-tRNA-ligase_IIc_anticod-bd"/>
</dbReference>
<dbReference type="EMBL" id="LCRD01000057">
    <property type="protein sequence ID" value="KKW28948.1"/>
    <property type="molecule type" value="Genomic_DNA"/>
</dbReference>
<evidence type="ECO:0000256" key="4">
    <source>
        <dbReference type="ARBA" id="ARBA00022741"/>
    </source>
</evidence>
<dbReference type="InterPro" id="IPR023033">
    <property type="entry name" value="Ala_tRNA_ligase_euk/bac"/>
</dbReference>
<evidence type="ECO:0000256" key="2">
    <source>
        <dbReference type="ARBA" id="ARBA00022555"/>
    </source>
</evidence>
<feature type="binding site" evidence="9">
    <location>
        <position position="592"/>
    </location>
    <ligand>
        <name>Zn(2+)</name>
        <dbReference type="ChEBI" id="CHEBI:29105"/>
    </ligand>
</feature>
<dbReference type="HAMAP" id="MF_00036_B">
    <property type="entry name" value="Ala_tRNA_synth_B"/>
    <property type="match status" value="1"/>
</dbReference>
<dbReference type="FunFam" id="3.30.980.10:FF:000004">
    <property type="entry name" value="Alanine--tRNA ligase, cytoplasmic"/>
    <property type="match status" value="1"/>
</dbReference>
<comment type="cofactor">
    <cofactor evidence="9">
        <name>Zn(2+)</name>
        <dbReference type="ChEBI" id="CHEBI:29105"/>
    </cofactor>
    <text evidence="9">Binds 1 zinc ion per subunit.</text>
</comment>
<evidence type="ECO:0000313" key="12">
    <source>
        <dbReference type="Proteomes" id="UP000034846"/>
    </source>
</evidence>
<dbReference type="EC" id="6.1.1.7" evidence="9"/>
<dbReference type="InterPro" id="IPR050058">
    <property type="entry name" value="Ala-tRNA_ligase"/>
</dbReference>
<dbReference type="CDD" id="cd00673">
    <property type="entry name" value="AlaRS_core"/>
    <property type="match status" value="1"/>
</dbReference>
<feature type="binding site" evidence="9">
    <location>
        <position position="486"/>
    </location>
    <ligand>
        <name>Zn(2+)</name>
        <dbReference type="ChEBI" id="CHEBI:29105"/>
    </ligand>
</feature>
<dbReference type="InterPro" id="IPR018164">
    <property type="entry name" value="Ala-tRNA-synth_IIc_N"/>
</dbReference>
<comment type="caution">
    <text evidence="11">The sequence shown here is derived from an EMBL/GenBank/DDBJ whole genome shotgun (WGS) entry which is preliminary data.</text>
</comment>
<dbReference type="InterPro" id="IPR018163">
    <property type="entry name" value="Thr/Ala-tRNA-synth_IIc_edit"/>
</dbReference>
<dbReference type="Pfam" id="PF07973">
    <property type="entry name" value="tRNA_SAD"/>
    <property type="match status" value="1"/>
</dbReference>
<keyword evidence="5 9" id="KW-0067">ATP-binding</keyword>
<comment type="catalytic activity">
    <reaction evidence="9">
        <text>tRNA(Ala) + L-alanine + ATP = L-alanyl-tRNA(Ala) + AMP + diphosphate</text>
        <dbReference type="Rhea" id="RHEA:12540"/>
        <dbReference type="Rhea" id="RHEA-COMP:9657"/>
        <dbReference type="Rhea" id="RHEA-COMP:9923"/>
        <dbReference type="ChEBI" id="CHEBI:30616"/>
        <dbReference type="ChEBI" id="CHEBI:33019"/>
        <dbReference type="ChEBI" id="CHEBI:57972"/>
        <dbReference type="ChEBI" id="CHEBI:78442"/>
        <dbReference type="ChEBI" id="CHEBI:78497"/>
        <dbReference type="ChEBI" id="CHEBI:456215"/>
        <dbReference type="EC" id="6.1.1.7"/>
    </reaction>
</comment>
<dbReference type="PANTHER" id="PTHR11777:SF9">
    <property type="entry name" value="ALANINE--TRNA LIGASE, CYTOPLASMIC"/>
    <property type="match status" value="1"/>
</dbReference>
<dbReference type="GO" id="GO:0008270">
    <property type="term" value="F:zinc ion binding"/>
    <property type="evidence" value="ECO:0007669"/>
    <property type="project" value="UniProtKB-UniRule"/>
</dbReference>
<evidence type="ECO:0000256" key="5">
    <source>
        <dbReference type="ARBA" id="ARBA00022840"/>
    </source>
</evidence>
<comment type="similarity">
    <text evidence="1 9">Belongs to the class-II aminoacyl-tRNA synthetase family.</text>
</comment>
<proteinExistence type="inferred from homology"/>
<keyword evidence="3 9" id="KW-0436">Ligase</keyword>
<comment type="subcellular location">
    <subcellularLocation>
        <location evidence="9">Cytoplasm</location>
    </subcellularLocation>
</comment>
<dbReference type="PRINTS" id="PR00980">
    <property type="entry name" value="TRNASYNTHALA"/>
</dbReference>
<feature type="binding site" evidence="9">
    <location>
        <position position="588"/>
    </location>
    <ligand>
        <name>Zn(2+)</name>
        <dbReference type="ChEBI" id="CHEBI:29105"/>
    </ligand>
</feature>
<dbReference type="PANTHER" id="PTHR11777">
    <property type="entry name" value="ALANYL-TRNA SYNTHETASE"/>
    <property type="match status" value="1"/>
</dbReference>
<feature type="binding site" evidence="9">
    <location>
        <position position="482"/>
    </location>
    <ligand>
        <name>Zn(2+)</name>
        <dbReference type="ChEBI" id="CHEBI:29105"/>
    </ligand>
</feature>
<reference evidence="11 12" key="1">
    <citation type="journal article" date="2015" name="Nature">
        <title>rRNA introns, odd ribosomes, and small enigmatic genomes across a large radiation of phyla.</title>
        <authorList>
            <person name="Brown C.T."/>
            <person name="Hug L.A."/>
            <person name="Thomas B.C."/>
            <person name="Sharon I."/>
            <person name="Castelle C.J."/>
            <person name="Singh A."/>
            <person name="Wilkins M.J."/>
            <person name="Williams K.H."/>
            <person name="Banfield J.F."/>
        </authorList>
    </citation>
    <scope>NUCLEOTIDE SEQUENCE [LARGE SCALE GENOMIC DNA]</scope>
</reference>
<dbReference type="GO" id="GO:0005524">
    <property type="term" value="F:ATP binding"/>
    <property type="evidence" value="ECO:0007669"/>
    <property type="project" value="UniProtKB-UniRule"/>
</dbReference>
<dbReference type="SUPFAM" id="SSF101353">
    <property type="entry name" value="Putative anticodon-binding domain of alanyl-tRNA synthetase (AlaRS)"/>
    <property type="match status" value="1"/>
</dbReference>
<dbReference type="SMART" id="SM00863">
    <property type="entry name" value="tRNA_SAD"/>
    <property type="match status" value="1"/>
</dbReference>
<dbReference type="InterPro" id="IPR002318">
    <property type="entry name" value="Ala-tRNA-lgiase_IIc"/>
</dbReference>
<dbReference type="AlphaFoldDB" id="A0A0G1XCB8"/>
<evidence type="ECO:0000256" key="8">
    <source>
        <dbReference type="ARBA" id="ARBA00023146"/>
    </source>
</evidence>
<keyword evidence="9" id="KW-0963">Cytoplasm</keyword>
<dbReference type="InterPro" id="IPR045864">
    <property type="entry name" value="aa-tRNA-synth_II/BPL/LPL"/>
</dbReference>
<dbReference type="GO" id="GO:0006419">
    <property type="term" value="P:alanyl-tRNA aminoacylation"/>
    <property type="evidence" value="ECO:0007669"/>
    <property type="project" value="UniProtKB-UniRule"/>
</dbReference>
<feature type="domain" description="Alanyl-transfer RNA synthetases family profile" evidence="10">
    <location>
        <begin position="2"/>
        <end position="625"/>
    </location>
</feature>
<evidence type="ECO:0000259" key="10">
    <source>
        <dbReference type="PROSITE" id="PS50860"/>
    </source>
</evidence>
<keyword evidence="9" id="KW-0862">Zinc</keyword>
<evidence type="ECO:0000256" key="1">
    <source>
        <dbReference type="ARBA" id="ARBA00008226"/>
    </source>
</evidence>
<gene>
    <name evidence="9" type="primary">alaS</name>
    <name evidence="11" type="ORF">UY72_C0057G0002</name>
</gene>
<dbReference type="Gene3D" id="3.30.930.10">
    <property type="entry name" value="Bira Bifunctional Protein, Domain 2"/>
    <property type="match status" value="1"/>
</dbReference>
<keyword evidence="8 9" id="KW-0030">Aminoacyl-tRNA synthetase</keyword>
<keyword evidence="7 9" id="KW-0648">Protein biosynthesis</keyword>
<keyword evidence="9" id="KW-0479">Metal-binding</keyword>
<dbReference type="Proteomes" id="UP000034846">
    <property type="component" value="Unassembled WGS sequence"/>
</dbReference>
<keyword evidence="4 9" id="KW-0547">Nucleotide-binding</keyword>
<dbReference type="SUPFAM" id="SSF55186">
    <property type="entry name" value="ThrRS/AlaRS common domain"/>
    <property type="match status" value="1"/>
</dbReference>
<dbReference type="Pfam" id="PF01411">
    <property type="entry name" value="tRNA-synt_2c"/>
    <property type="match status" value="1"/>
</dbReference>
<dbReference type="PROSITE" id="PS50860">
    <property type="entry name" value="AA_TRNA_LIGASE_II_ALA"/>
    <property type="match status" value="1"/>
</dbReference>
<dbReference type="Gene3D" id="3.30.980.10">
    <property type="entry name" value="Threonyl-trna Synthetase, Chain A, domain 2"/>
    <property type="match status" value="1"/>
</dbReference>
<dbReference type="SUPFAM" id="SSF55681">
    <property type="entry name" value="Class II aaRS and biotin synthetases"/>
    <property type="match status" value="1"/>
</dbReference>
<organism evidence="11 12">
    <name type="scientific">Candidatus Uhrbacteria bacterium GW2011_GWD2_52_7</name>
    <dbReference type="NCBI Taxonomy" id="1618989"/>
    <lineage>
        <taxon>Bacteria</taxon>
        <taxon>Candidatus Uhriibacteriota</taxon>
    </lineage>
</organism>
<comment type="domain">
    <text evidence="9">Consists of three domains; the N-terminal catalytic domain, the editing domain and the C-terminal C-Ala domain. The editing domain removes incorrectly charged amino acids, while the C-Ala domain, along with tRNA(Ala), serves as a bridge to cooperatively bring together the editing and aminoacylation centers thus stimulating deacylation of misacylated tRNAs.</text>
</comment>
<evidence type="ECO:0000256" key="6">
    <source>
        <dbReference type="ARBA" id="ARBA00022884"/>
    </source>
</evidence>
<name>A0A0G1XCB8_9BACT</name>
<dbReference type="NCBIfam" id="NF002436">
    <property type="entry name" value="PRK01584.1"/>
    <property type="match status" value="1"/>
</dbReference>
<keyword evidence="6 9" id="KW-0694">RNA-binding</keyword>
<dbReference type="GO" id="GO:0005829">
    <property type="term" value="C:cytosol"/>
    <property type="evidence" value="ECO:0007669"/>
    <property type="project" value="TreeGrafter"/>
</dbReference>
<dbReference type="GO" id="GO:0002161">
    <property type="term" value="F:aminoacyl-tRNA deacylase activity"/>
    <property type="evidence" value="ECO:0007669"/>
    <property type="project" value="TreeGrafter"/>
</dbReference>
<evidence type="ECO:0000256" key="3">
    <source>
        <dbReference type="ARBA" id="ARBA00022598"/>
    </source>
</evidence>
<protein>
    <recommendedName>
        <fullName evidence="9">Alanine--tRNA ligase</fullName>
        <ecNumber evidence="9">6.1.1.7</ecNumber>
    </recommendedName>
    <alternativeName>
        <fullName evidence="9">Alanyl-tRNA synthetase</fullName>
        <shortName evidence="9">AlaRS</shortName>
    </alternativeName>
</protein>
<accession>A0A0G1XCB8</accession>
<dbReference type="InterPro" id="IPR012947">
    <property type="entry name" value="tRNA_SAD"/>
</dbReference>
<dbReference type="InterPro" id="IPR018165">
    <property type="entry name" value="Ala-tRNA-synth_IIc_core"/>
</dbReference>
<evidence type="ECO:0000256" key="7">
    <source>
        <dbReference type="ARBA" id="ARBA00022917"/>
    </source>
</evidence>
<keyword evidence="2 9" id="KW-0820">tRNA-binding</keyword>
<comment type="function">
    <text evidence="9">Catalyzes the attachment of alanine to tRNA(Ala) in a two-step reaction: alanine is first activated by ATP to form Ala-AMP and then transferred to the acceptor end of tRNA(Ala). Also edits incorrectly charged Ser-tRNA(Ala) and Gly-tRNA(Ala) via its editing domain.</text>
</comment>
<dbReference type="GO" id="GO:0000049">
    <property type="term" value="F:tRNA binding"/>
    <property type="evidence" value="ECO:0007669"/>
    <property type="project" value="UniProtKB-KW"/>
</dbReference>
<evidence type="ECO:0000256" key="9">
    <source>
        <dbReference type="HAMAP-Rule" id="MF_00036"/>
    </source>
</evidence>
<dbReference type="GO" id="GO:0004813">
    <property type="term" value="F:alanine-tRNA ligase activity"/>
    <property type="evidence" value="ECO:0007669"/>
    <property type="project" value="UniProtKB-UniRule"/>
</dbReference>